<reference evidence="2 3" key="1">
    <citation type="journal article" date="2010" name="Nature">
        <title>Metabolic streamlining in an open-ocean nitrogen-fixing cyanobacterium.</title>
        <authorList>
            <person name="Tripp H.J."/>
            <person name="Bench S.R."/>
            <person name="Turk K.A."/>
            <person name="Foster R.A."/>
            <person name="Desany B.A."/>
            <person name="Niazi F."/>
            <person name="Affourtit J.P."/>
            <person name="Zehr J.P."/>
        </authorList>
    </citation>
    <scope>NUCLEOTIDE SEQUENCE [LARGE SCALE GENOMIC DNA]</scope>
    <source>
        <strain evidence="3">ALOHA</strain>
    </source>
</reference>
<proteinExistence type="predicted"/>
<feature type="transmembrane region" description="Helical" evidence="1">
    <location>
        <begin position="7"/>
        <end position="30"/>
    </location>
</feature>
<dbReference type="HOGENOM" id="CLU_198120_1_1_3"/>
<dbReference type="STRING" id="1453429.UCYN_08640"/>
<name>D3EPZ8_ATETH</name>
<dbReference type="EMBL" id="CP001842">
    <property type="protein sequence ID" value="ADB95548.1"/>
    <property type="molecule type" value="Genomic_DNA"/>
</dbReference>
<accession>D3EPZ8</accession>
<keyword evidence="1" id="KW-1133">Transmembrane helix</keyword>
<evidence type="ECO:0000313" key="3">
    <source>
        <dbReference type="Proteomes" id="UP000001405"/>
    </source>
</evidence>
<keyword evidence="1" id="KW-0472">Membrane</keyword>
<gene>
    <name evidence="2" type="ordered locus">UCYN_08640</name>
</gene>
<sequence length="54" mass="6360">MQFFREYIAPLLILIIFIISLFIMIARSFITSDLLTPAPLSMTFNDSKIEFIRF</sequence>
<evidence type="ECO:0000256" key="1">
    <source>
        <dbReference type="SAM" id="Phobius"/>
    </source>
</evidence>
<protein>
    <submittedName>
        <fullName evidence="2">Uncharacterized protein</fullName>
    </submittedName>
</protein>
<dbReference type="AlphaFoldDB" id="D3EPZ8"/>
<keyword evidence="3" id="KW-1185">Reference proteome</keyword>
<organism evidence="3">
    <name type="scientific">Atelocyanobacterium thalassa (isolate ALOHA)</name>
    <dbReference type="NCBI Taxonomy" id="1453429"/>
    <lineage>
        <taxon>Bacteria</taxon>
        <taxon>Bacillati</taxon>
        <taxon>Cyanobacteriota</taxon>
        <taxon>Cyanophyceae</taxon>
        <taxon>Oscillatoriophycideae</taxon>
        <taxon>Chroococcales</taxon>
        <taxon>Aphanothecaceae</taxon>
        <taxon>Candidatus Atelocyanobacterium</taxon>
        <taxon>Candidatus Atelocyanobacterium thalassae</taxon>
    </lineage>
</organism>
<keyword evidence="1" id="KW-0812">Transmembrane</keyword>
<dbReference type="KEGG" id="cyu:UCYN_08640"/>
<dbReference type="Proteomes" id="UP000001405">
    <property type="component" value="Chromosome"/>
</dbReference>
<evidence type="ECO:0000313" key="2">
    <source>
        <dbReference type="EMBL" id="ADB95548.1"/>
    </source>
</evidence>